<keyword evidence="2" id="KW-1185">Reference proteome</keyword>
<accession>A0A841PMR5</accession>
<protein>
    <recommendedName>
        <fullName evidence="3">Stage VI sporulation protein F</fullName>
    </recommendedName>
</protein>
<reference evidence="1 2" key="1">
    <citation type="submission" date="2020-08" db="EMBL/GenBank/DDBJ databases">
        <title>Genomic Encyclopedia of Type Strains, Phase IV (KMG-IV): sequencing the most valuable type-strain genomes for metagenomic binning, comparative biology and taxonomic classification.</title>
        <authorList>
            <person name="Goeker M."/>
        </authorList>
    </citation>
    <scope>NUCLEOTIDE SEQUENCE [LARGE SCALE GENOMIC DNA]</scope>
    <source>
        <strain evidence="1 2">DSM 21769</strain>
    </source>
</reference>
<proteinExistence type="predicted"/>
<evidence type="ECO:0000313" key="1">
    <source>
        <dbReference type="EMBL" id="MBB6449024.1"/>
    </source>
</evidence>
<dbReference type="RefSeq" id="WP_246406983.1">
    <property type="nucleotide sequence ID" value="NZ_JACHHJ010000001.1"/>
</dbReference>
<dbReference type="Pfam" id="PF14069">
    <property type="entry name" value="SpoVIF"/>
    <property type="match status" value="1"/>
</dbReference>
<gene>
    <name evidence="1" type="ORF">HNR44_000973</name>
</gene>
<sequence length="86" mass="9841">MMSYNDSIFDHIQKKANVNQEDLQDLANSAEGANFQDEETVRQLIYDVAQMAGVHVSREKEEQLVHSITNNQIPLDFASLSNLFRE</sequence>
<evidence type="ECO:0000313" key="2">
    <source>
        <dbReference type="Proteomes" id="UP000568839"/>
    </source>
</evidence>
<dbReference type="Proteomes" id="UP000568839">
    <property type="component" value="Unassembled WGS sequence"/>
</dbReference>
<organism evidence="1 2">
    <name type="scientific">Geomicrobium halophilum</name>
    <dbReference type="NCBI Taxonomy" id="549000"/>
    <lineage>
        <taxon>Bacteria</taxon>
        <taxon>Bacillati</taxon>
        <taxon>Bacillota</taxon>
        <taxon>Bacilli</taxon>
        <taxon>Bacillales</taxon>
        <taxon>Geomicrobium</taxon>
    </lineage>
</organism>
<dbReference type="InterPro" id="IPR025942">
    <property type="entry name" value="SpoVIF"/>
</dbReference>
<evidence type="ECO:0008006" key="3">
    <source>
        <dbReference type="Google" id="ProtNLM"/>
    </source>
</evidence>
<name>A0A841PMR5_9BACL</name>
<dbReference type="AlphaFoldDB" id="A0A841PMR5"/>
<comment type="caution">
    <text evidence="1">The sequence shown here is derived from an EMBL/GenBank/DDBJ whole genome shotgun (WGS) entry which is preliminary data.</text>
</comment>
<dbReference type="EMBL" id="JACHHJ010000001">
    <property type="protein sequence ID" value="MBB6449024.1"/>
    <property type="molecule type" value="Genomic_DNA"/>
</dbReference>